<proteinExistence type="predicted"/>
<evidence type="ECO:0000256" key="1">
    <source>
        <dbReference type="SAM" id="MobiDB-lite"/>
    </source>
</evidence>
<protein>
    <submittedName>
        <fullName evidence="2">Uncharacterized protein</fullName>
    </submittedName>
</protein>
<sequence length="141" mass="16080">MTGTEGRWEEETGEVYTGFMDSHTEGLRVTERKKRERLGDIAEFAITLQRNIYGRNNKAWERLLERTRRGTEEVHEIPVEQQTEDPLHPCGDHTIANYTKIEEMMLEEAEIRMTGGVGGHQAGTPPWGGVVRQGEGRTARE</sequence>
<name>A0A0G4F717_9ALVE</name>
<gene>
    <name evidence="2" type="ORF">Cvel_15572</name>
</gene>
<accession>A0A0G4F717</accession>
<organism evidence="2">
    <name type="scientific">Chromera velia CCMP2878</name>
    <dbReference type="NCBI Taxonomy" id="1169474"/>
    <lineage>
        <taxon>Eukaryota</taxon>
        <taxon>Sar</taxon>
        <taxon>Alveolata</taxon>
        <taxon>Colpodellida</taxon>
        <taxon>Chromeraceae</taxon>
        <taxon>Chromera</taxon>
    </lineage>
</organism>
<dbReference type="VEuPathDB" id="CryptoDB:Cvel_15572"/>
<feature type="region of interest" description="Disordered" evidence="1">
    <location>
        <begin position="71"/>
        <end position="92"/>
    </location>
</feature>
<dbReference type="EMBL" id="CDMZ01000174">
    <property type="protein sequence ID" value="CEM08409.1"/>
    <property type="molecule type" value="Genomic_DNA"/>
</dbReference>
<feature type="region of interest" description="Disordered" evidence="1">
    <location>
        <begin position="115"/>
        <end position="141"/>
    </location>
</feature>
<dbReference type="AlphaFoldDB" id="A0A0G4F717"/>
<reference evidence="2" key="1">
    <citation type="submission" date="2014-11" db="EMBL/GenBank/DDBJ databases">
        <authorList>
            <person name="Otto D Thomas"/>
            <person name="Naeem Raeece"/>
        </authorList>
    </citation>
    <scope>NUCLEOTIDE SEQUENCE</scope>
</reference>
<evidence type="ECO:0000313" key="2">
    <source>
        <dbReference type="EMBL" id="CEM08409.1"/>
    </source>
</evidence>